<dbReference type="CDD" id="cd10918">
    <property type="entry name" value="CE4_NodB_like_5s_6s"/>
    <property type="match status" value="1"/>
</dbReference>
<keyword evidence="2" id="KW-0732">Signal</keyword>
<dbReference type="EMBL" id="CADCUW010000391">
    <property type="protein sequence ID" value="CAA9431610.1"/>
    <property type="molecule type" value="Genomic_DNA"/>
</dbReference>
<dbReference type="PROSITE" id="PS51677">
    <property type="entry name" value="NODB"/>
    <property type="match status" value="1"/>
</dbReference>
<comment type="subcellular location">
    <subcellularLocation>
        <location evidence="1">Secreted</location>
    </subcellularLocation>
</comment>
<name>A0A6J4Q4B3_9ACTN</name>
<gene>
    <name evidence="4" type="ORF">AVDCRST_MAG01-01-3030</name>
</gene>
<dbReference type="SUPFAM" id="SSF88713">
    <property type="entry name" value="Glycoside hydrolase/deacetylase"/>
    <property type="match status" value="1"/>
</dbReference>
<dbReference type="Gene3D" id="3.20.20.370">
    <property type="entry name" value="Glycoside hydrolase/deacetylase"/>
    <property type="match status" value="1"/>
</dbReference>
<dbReference type="InterPro" id="IPR011330">
    <property type="entry name" value="Glyco_hydro/deAcase_b/a-brl"/>
</dbReference>
<dbReference type="GO" id="GO:0005975">
    <property type="term" value="P:carbohydrate metabolic process"/>
    <property type="evidence" value="ECO:0007669"/>
    <property type="project" value="InterPro"/>
</dbReference>
<sequence>MDEERRDGPIADLMRTPGGEKWRVLAEKGAPTFLLLEGGVGPARPDAEGAALGALAGDIYRGLARAERDGWPGGVALALQTLADRSFFPPAVAPAGTHHESETFRALAEGRYVRVVNFHATPRRLAAGFEEQLSRLAEHFAPVSHEDLVGLLARGEWPHERPGVVINFFDGFRDNHEVAAPILDRLGLTGWFFLISGWISSRPEDQRAFADTHLMNLPYDDDELSKGYRLALSPGEIGDLARRGHVIASHTQSHTTASPGFAPDLSPGALAQEVAGSKRTLEEFAGRPVRALAWREGTPLHADRRADGALSEAGFELLFANHAVQLIPDPSAGRS</sequence>
<dbReference type="InterPro" id="IPR002509">
    <property type="entry name" value="NODB_dom"/>
</dbReference>
<dbReference type="GO" id="GO:0005576">
    <property type="term" value="C:extracellular region"/>
    <property type="evidence" value="ECO:0007669"/>
    <property type="project" value="UniProtKB-SubCell"/>
</dbReference>
<dbReference type="AlphaFoldDB" id="A0A6J4Q4B3"/>
<evidence type="ECO:0000256" key="2">
    <source>
        <dbReference type="ARBA" id="ARBA00022729"/>
    </source>
</evidence>
<reference evidence="4" key="1">
    <citation type="submission" date="2020-02" db="EMBL/GenBank/DDBJ databases">
        <authorList>
            <person name="Meier V. D."/>
        </authorList>
    </citation>
    <scope>NUCLEOTIDE SEQUENCE</scope>
    <source>
        <strain evidence="4">AVDCRST_MAG01</strain>
    </source>
</reference>
<dbReference type="PANTHER" id="PTHR34216">
    <property type="match status" value="1"/>
</dbReference>
<protein>
    <recommendedName>
        <fullName evidence="3">NodB homology domain-containing protein</fullName>
    </recommendedName>
</protein>
<proteinExistence type="predicted"/>
<evidence type="ECO:0000259" key="3">
    <source>
        <dbReference type="PROSITE" id="PS51677"/>
    </source>
</evidence>
<evidence type="ECO:0000256" key="1">
    <source>
        <dbReference type="ARBA" id="ARBA00004613"/>
    </source>
</evidence>
<feature type="domain" description="NodB homology" evidence="3">
    <location>
        <begin position="162"/>
        <end position="335"/>
    </location>
</feature>
<organism evidence="4">
    <name type="scientific">uncultured Rubrobacteraceae bacterium</name>
    <dbReference type="NCBI Taxonomy" id="349277"/>
    <lineage>
        <taxon>Bacteria</taxon>
        <taxon>Bacillati</taxon>
        <taxon>Actinomycetota</taxon>
        <taxon>Rubrobacteria</taxon>
        <taxon>Rubrobacterales</taxon>
        <taxon>Rubrobacteraceae</taxon>
        <taxon>environmental samples</taxon>
    </lineage>
</organism>
<evidence type="ECO:0000313" key="4">
    <source>
        <dbReference type="EMBL" id="CAA9431610.1"/>
    </source>
</evidence>
<dbReference type="GO" id="GO:0016810">
    <property type="term" value="F:hydrolase activity, acting on carbon-nitrogen (but not peptide) bonds"/>
    <property type="evidence" value="ECO:0007669"/>
    <property type="project" value="InterPro"/>
</dbReference>
<dbReference type="PANTHER" id="PTHR34216:SF3">
    <property type="entry name" value="POLY-BETA-1,6-N-ACETYL-D-GLUCOSAMINE N-DEACETYLASE"/>
    <property type="match status" value="1"/>
</dbReference>
<dbReference type="Pfam" id="PF01522">
    <property type="entry name" value="Polysacc_deac_1"/>
    <property type="match status" value="1"/>
</dbReference>
<accession>A0A6J4Q4B3</accession>
<dbReference type="InterPro" id="IPR051398">
    <property type="entry name" value="Polysacch_Deacetylase"/>
</dbReference>